<proteinExistence type="predicted"/>
<evidence type="ECO:0000313" key="1">
    <source>
        <dbReference type="EMBL" id="MCZ4279743.1"/>
    </source>
</evidence>
<keyword evidence="2" id="KW-1185">Reference proteome</keyword>
<reference evidence="1" key="1">
    <citation type="submission" date="2022-12" db="EMBL/GenBank/DDBJ databases">
        <title>Bacterial isolates from different developmental stages of Nematostella vectensis.</title>
        <authorList>
            <person name="Fraune S."/>
        </authorList>
    </citation>
    <scope>NUCLEOTIDE SEQUENCE</scope>
    <source>
        <strain evidence="1">G21630-S1</strain>
    </source>
</reference>
<gene>
    <name evidence="1" type="ORF">O4H49_03060</name>
</gene>
<dbReference type="RefSeq" id="WP_269421940.1">
    <property type="nucleotide sequence ID" value="NZ_JAPWGY010000001.1"/>
</dbReference>
<evidence type="ECO:0008006" key="3">
    <source>
        <dbReference type="Google" id="ProtNLM"/>
    </source>
</evidence>
<comment type="caution">
    <text evidence="1">The sequence shown here is derived from an EMBL/GenBank/DDBJ whole genome shotgun (WGS) entry which is preliminary data.</text>
</comment>
<dbReference type="Proteomes" id="UP001069802">
    <property type="component" value="Unassembled WGS sequence"/>
</dbReference>
<protein>
    <recommendedName>
        <fullName evidence="3">Baseplate protein J-like domain-containing protein</fullName>
    </recommendedName>
</protein>
<accession>A0ABT4LF63</accession>
<dbReference type="EMBL" id="JAPWGY010000001">
    <property type="protein sequence ID" value="MCZ4279743.1"/>
    <property type="molecule type" value="Genomic_DNA"/>
</dbReference>
<organism evidence="1 2">
    <name type="scientific">Kiloniella laminariae</name>
    <dbReference type="NCBI Taxonomy" id="454162"/>
    <lineage>
        <taxon>Bacteria</taxon>
        <taxon>Pseudomonadati</taxon>
        <taxon>Pseudomonadota</taxon>
        <taxon>Alphaproteobacteria</taxon>
        <taxon>Rhodospirillales</taxon>
        <taxon>Kiloniellaceae</taxon>
        <taxon>Kiloniella</taxon>
    </lineage>
</organism>
<evidence type="ECO:0000313" key="2">
    <source>
        <dbReference type="Proteomes" id="UP001069802"/>
    </source>
</evidence>
<name>A0ABT4LF63_9PROT</name>
<sequence length="356" mass="39479">MADPTATPVLDTPVLGPASSSLPKWARDIINSQFKRLFGRSYSIDKAIELLTAISTLAEVDDKDIVEIGVMYAYYLEHHQKSQMAAELLRLYLNQTQPALAAPGSFTFDALARRAIISETTIRNLPNFDGLVCANATVILEGAIQKRLDNPTALHPAKGASLTRPDGGIETITPAISPLHSGGSETIFFDFNILLPSDEKLPIKQALGTITVVAKVTVTSTPSPPDPADPLNRWQVTVDSWEHWGYDEGDFEWNELSKDPDDKKTQTVGISFDELLPGWVPGKKRLMKEINKTFPELQGLLENFQIKDKYMHQIENKIITLPDGTAFHPQTYEIYIEAWSLDPATGRCPVKSEYSN</sequence>